<gene>
    <name evidence="2" type="ORF">GCM10023090_19540</name>
</gene>
<proteinExistence type="predicted"/>
<dbReference type="Proteomes" id="UP001501788">
    <property type="component" value="Unassembled WGS sequence"/>
</dbReference>
<evidence type="ECO:0000313" key="3">
    <source>
        <dbReference type="Proteomes" id="UP001501788"/>
    </source>
</evidence>
<evidence type="ECO:0000256" key="1">
    <source>
        <dbReference type="SAM" id="MobiDB-lite"/>
    </source>
</evidence>
<dbReference type="EMBL" id="BAABEX010000013">
    <property type="protein sequence ID" value="GAA4425117.1"/>
    <property type="molecule type" value="Genomic_DNA"/>
</dbReference>
<protein>
    <submittedName>
        <fullName evidence="2">Uncharacterized protein</fullName>
    </submittedName>
</protein>
<accession>A0ABP8L8Y2</accession>
<reference evidence="3" key="1">
    <citation type="journal article" date="2019" name="Int. J. Syst. Evol. Microbiol.">
        <title>The Global Catalogue of Microorganisms (GCM) 10K type strain sequencing project: providing services to taxonomists for standard genome sequencing and annotation.</title>
        <authorList>
            <consortium name="The Broad Institute Genomics Platform"/>
            <consortium name="The Broad Institute Genome Sequencing Center for Infectious Disease"/>
            <person name="Wu L."/>
            <person name="Ma J."/>
        </authorList>
    </citation>
    <scope>NUCLEOTIDE SEQUENCE [LARGE SCALE GENOMIC DNA]</scope>
    <source>
        <strain evidence="3">JCM 31890</strain>
    </source>
</reference>
<sequence length="58" mass="6338">MGRSVRTKRAAGCLAGLEGPQKKARRERRADKPGLRARLAQAPLREEKRGAVACPNPM</sequence>
<evidence type="ECO:0000313" key="2">
    <source>
        <dbReference type="EMBL" id="GAA4425117.1"/>
    </source>
</evidence>
<name>A0ABP8L8Y2_9BURK</name>
<keyword evidence="3" id="KW-1185">Reference proteome</keyword>
<feature type="region of interest" description="Disordered" evidence="1">
    <location>
        <begin position="1"/>
        <end position="34"/>
    </location>
</feature>
<comment type="caution">
    <text evidence="2">The sequence shown here is derived from an EMBL/GenBank/DDBJ whole genome shotgun (WGS) entry which is preliminary data.</text>
</comment>
<organism evidence="2 3">
    <name type="scientific">Acidovorax lacteus</name>
    <dbReference type="NCBI Taxonomy" id="1924988"/>
    <lineage>
        <taxon>Bacteria</taxon>
        <taxon>Pseudomonadati</taxon>
        <taxon>Pseudomonadota</taxon>
        <taxon>Betaproteobacteria</taxon>
        <taxon>Burkholderiales</taxon>
        <taxon>Comamonadaceae</taxon>
        <taxon>Acidovorax</taxon>
    </lineage>
</organism>